<organism evidence="6 7">
    <name type="scientific">Algoriphagus confluentis</name>
    <dbReference type="NCBI Taxonomy" id="1697556"/>
    <lineage>
        <taxon>Bacteria</taxon>
        <taxon>Pseudomonadati</taxon>
        <taxon>Bacteroidota</taxon>
        <taxon>Cytophagia</taxon>
        <taxon>Cytophagales</taxon>
        <taxon>Cyclobacteriaceae</taxon>
        <taxon>Algoriphagus</taxon>
    </lineage>
</organism>
<evidence type="ECO:0000256" key="3">
    <source>
        <dbReference type="ARBA" id="ARBA00023237"/>
    </source>
</evidence>
<accession>A0ABQ6PMA1</accession>
<dbReference type="RefSeq" id="WP_338223824.1">
    <property type="nucleotide sequence ID" value="NZ_BTPD01000005.1"/>
</dbReference>
<dbReference type="InterPro" id="IPR036942">
    <property type="entry name" value="Beta-barrel_TonB_sf"/>
</dbReference>
<dbReference type="SUPFAM" id="SSF49464">
    <property type="entry name" value="Carboxypeptidase regulatory domain-like"/>
    <property type="match status" value="1"/>
</dbReference>
<evidence type="ECO:0000259" key="5">
    <source>
        <dbReference type="Pfam" id="PF07715"/>
    </source>
</evidence>
<dbReference type="Gene3D" id="2.170.130.10">
    <property type="entry name" value="TonB-dependent receptor, plug domain"/>
    <property type="match status" value="1"/>
</dbReference>
<comment type="subcellular location">
    <subcellularLocation>
        <location evidence="1">Cell outer membrane</location>
    </subcellularLocation>
</comment>
<protein>
    <submittedName>
        <fullName evidence="6">Carboxypeptidase-like regulatory domain-containing protein</fullName>
    </submittedName>
</protein>
<evidence type="ECO:0000313" key="7">
    <source>
        <dbReference type="Proteomes" id="UP001338309"/>
    </source>
</evidence>
<feature type="signal peptide" evidence="4">
    <location>
        <begin position="1"/>
        <end position="28"/>
    </location>
</feature>
<dbReference type="Pfam" id="PF13620">
    <property type="entry name" value="CarboxypepD_reg"/>
    <property type="match status" value="1"/>
</dbReference>
<dbReference type="InterPro" id="IPR037066">
    <property type="entry name" value="Plug_dom_sf"/>
</dbReference>
<evidence type="ECO:0000256" key="1">
    <source>
        <dbReference type="ARBA" id="ARBA00004442"/>
    </source>
</evidence>
<dbReference type="InterPro" id="IPR008969">
    <property type="entry name" value="CarboxyPept-like_regulatory"/>
</dbReference>
<dbReference type="Gene3D" id="2.60.40.1120">
    <property type="entry name" value="Carboxypeptidase-like, regulatory domain"/>
    <property type="match status" value="1"/>
</dbReference>
<keyword evidence="4" id="KW-0732">Signal</keyword>
<sequence>MKATKSIQTLTVLILLILTTGWLSSANAQQTVKGKIIDAQAEYPLLGATVIVLDSNPLVGTTSDENGNFKLENVPVGRQTLQVQYLGYTSITLPNVLVTAGKEVILDIKLEESLADMSEFVLTAQADKDLPINDMAKVSARTFSPEETTRFSGGRNDVSRLAASFAGVSAPDDSRNDIVVRGNSPSGLLWRINGLPVATTSHFATLGVTGGPVSALNPNILRTSDFITGAFPAEYGNANAAVFDVNFRNGNTDKFEFTGQLGAFTGAELMAEGPVNRKNQGSFVAAYRYGIASLAATGTSATPYYQDFNYKVNLGEGKLGKFELFGIVGRSSIDFLGDEIDETDLFADPNQNAYVENSLRIFGLAHTLRLGRTAYLKTTLGSSSNENSFYQDNLIRDEAGNQINSYRAVEVENQENRYTLSMLFNKKFNAKWSLRAGYLGETYNADFLLRDRDNRVQIPDEDGDGIPDYFLTLRDVDEWFMIGQNYVQAEYRVSEKLTTTFGLHSQFMNLNNDFVVEPRAAVSYEYKPGQKFSFAYGMHSQQVPFPILFLEEEVTPGNYQRTNLDLDFMRSQHYVLAYDRRIGLDWRVKAEAYYQSLRNIPVEVNPSSYSVINEGADFGFDERAGLVSEGVGENYGVELTIEKFFSNNYYLMSTLSLYNSTYEGSDGIERNTAFNNGFVYNFLAGKEWAVGATGKNSITFDTKFTTAGGRPFTPIDLESTIENGGREVFFEDQAFSQQLNDYMRWDVKVGFRINSSRKKVSHQFFLDLQNVTNRENDFAQRYSPTTNQINTVTQIGFFPDVMYRIQF</sequence>
<proteinExistence type="predicted"/>
<comment type="caution">
    <text evidence="6">The sequence shown here is derived from an EMBL/GenBank/DDBJ whole genome shotgun (WGS) entry which is preliminary data.</text>
</comment>
<dbReference type="Pfam" id="PF07715">
    <property type="entry name" value="Plug"/>
    <property type="match status" value="1"/>
</dbReference>
<name>A0ABQ6PMA1_9BACT</name>
<keyword evidence="3" id="KW-0998">Cell outer membrane</keyword>
<dbReference type="Gene3D" id="2.40.170.20">
    <property type="entry name" value="TonB-dependent receptor, beta-barrel domain"/>
    <property type="match status" value="1"/>
</dbReference>
<gene>
    <name evidence="6" type="ORF">Aconfl_17370</name>
</gene>
<evidence type="ECO:0000313" key="6">
    <source>
        <dbReference type="EMBL" id="GMQ29094.1"/>
    </source>
</evidence>
<keyword evidence="7" id="KW-1185">Reference proteome</keyword>
<dbReference type="EMBL" id="BTPD01000005">
    <property type="protein sequence ID" value="GMQ29094.1"/>
    <property type="molecule type" value="Genomic_DNA"/>
</dbReference>
<feature type="domain" description="TonB-dependent receptor plug" evidence="5">
    <location>
        <begin position="143"/>
        <end position="240"/>
    </location>
</feature>
<dbReference type="SUPFAM" id="SSF56935">
    <property type="entry name" value="Porins"/>
    <property type="match status" value="1"/>
</dbReference>
<feature type="chain" id="PRO_5045830694" evidence="4">
    <location>
        <begin position="29"/>
        <end position="807"/>
    </location>
</feature>
<reference evidence="6 7" key="1">
    <citation type="submission" date="2023-08" db="EMBL/GenBank/DDBJ databases">
        <title>Draft genome sequence of Algoriphagus confluentis.</title>
        <authorList>
            <person name="Takatani N."/>
            <person name="Hosokawa M."/>
            <person name="Sawabe T."/>
        </authorList>
    </citation>
    <scope>NUCLEOTIDE SEQUENCE [LARGE SCALE GENOMIC DNA]</scope>
    <source>
        <strain evidence="6 7">NBRC 111222</strain>
    </source>
</reference>
<evidence type="ECO:0000256" key="4">
    <source>
        <dbReference type="SAM" id="SignalP"/>
    </source>
</evidence>
<keyword evidence="2" id="KW-0472">Membrane</keyword>
<dbReference type="Proteomes" id="UP001338309">
    <property type="component" value="Unassembled WGS sequence"/>
</dbReference>
<dbReference type="InterPro" id="IPR012910">
    <property type="entry name" value="Plug_dom"/>
</dbReference>
<evidence type="ECO:0000256" key="2">
    <source>
        <dbReference type="ARBA" id="ARBA00023136"/>
    </source>
</evidence>